<name>A0ABC9YRZ9_9NOCA</name>
<reference evidence="3" key="1">
    <citation type="submission" date="2015-07" db="EMBL/GenBank/DDBJ databases">
        <title>Nocardia seriolae U-1 whole genome shotgun sequence.</title>
        <authorList>
            <person name="Imajoh M."/>
            <person name="Fukumoto Y."/>
            <person name="Sukeda M."/>
            <person name="Yamane J."/>
            <person name="Yamasaki K."/>
            <person name="Shimizu M."/>
            <person name="Ohnishi K."/>
            <person name="Oshima S."/>
        </authorList>
    </citation>
    <scope>NUCLEOTIDE SEQUENCE [LARGE SCALE GENOMIC DNA]</scope>
    <source>
        <strain evidence="3">U-1</strain>
    </source>
</reference>
<keyword evidence="3" id="KW-1185">Reference proteome</keyword>
<feature type="region of interest" description="Disordered" evidence="1">
    <location>
        <begin position="53"/>
        <end position="72"/>
    </location>
</feature>
<reference evidence="2 3" key="2">
    <citation type="journal article" date="2016" name="Genome Announc.">
        <title>Draft Genome Sequence of Erythromycin- and Oxytetracycline-Sensitive Nocardia seriolae Strain U-1 (NBRC 110359).</title>
        <authorList>
            <person name="Imajoh M."/>
            <person name="Sukeda M."/>
            <person name="Shimizu M."/>
            <person name="Yamane J."/>
            <person name="Ohnishi K."/>
            <person name="Oshima S."/>
        </authorList>
    </citation>
    <scope>NUCLEOTIDE SEQUENCE [LARGE SCALE GENOMIC DNA]</scope>
    <source>
        <strain evidence="2 3">U-1</strain>
    </source>
</reference>
<sequence length="72" mass="7209">MREGRDQLRRGADEGAGGDGHTRGGLHAIGGGGFGPVPAARGGASAAGTGITKQIHDSYGVRGRSVVRHCKS</sequence>
<gene>
    <name evidence="2" type="ORF">NSK11_contig00029-0014</name>
</gene>
<proteinExistence type="predicted"/>
<dbReference type="EMBL" id="BBYQ01000029">
    <property type="protein sequence ID" value="GAP28153.1"/>
    <property type="molecule type" value="Genomic_DNA"/>
</dbReference>
<dbReference type="Proteomes" id="UP000037179">
    <property type="component" value="Unassembled WGS sequence"/>
</dbReference>
<feature type="compositionally biased region" description="Low complexity" evidence="1">
    <location>
        <begin position="36"/>
        <end position="48"/>
    </location>
</feature>
<evidence type="ECO:0000256" key="1">
    <source>
        <dbReference type="SAM" id="MobiDB-lite"/>
    </source>
</evidence>
<feature type="compositionally biased region" description="Basic and acidic residues" evidence="1">
    <location>
        <begin position="1"/>
        <end position="13"/>
    </location>
</feature>
<evidence type="ECO:0000313" key="2">
    <source>
        <dbReference type="EMBL" id="GAP28153.1"/>
    </source>
</evidence>
<feature type="region of interest" description="Disordered" evidence="1">
    <location>
        <begin position="1"/>
        <end position="48"/>
    </location>
</feature>
<protein>
    <submittedName>
        <fullName evidence="2">Uncharacterized protein</fullName>
    </submittedName>
</protein>
<comment type="caution">
    <text evidence="2">The sequence shown here is derived from an EMBL/GenBank/DDBJ whole genome shotgun (WGS) entry which is preliminary data.</text>
</comment>
<evidence type="ECO:0000313" key="3">
    <source>
        <dbReference type="Proteomes" id="UP000037179"/>
    </source>
</evidence>
<accession>A0ABC9YRZ9</accession>
<dbReference type="AlphaFoldDB" id="A0ABC9YRZ9"/>
<organism evidence="2 3">
    <name type="scientific">Nocardia seriolae</name>
    <dbReference type="NCBI Taxonomy" id="37332"/>
    <lineage>
        <taxon>Bacteria</taxon>
        <taxon>Bacillati</taxon>
        <taxon>Actinomycetota</taxon>
        <taxon>Actinomycetes</taxon>
        <taxon>Mycobacteriales</taxon>
        <taxon>Nocardiaceae</taxon>
        <taxon>Nocardia</taxon>
    </lineage>
</organism>